<evidence type="ECO:0000313" key="1">
    <source>
        <dbReference type="EMBL" id="KAA8566989.1"/>
    </source>
</evidence>
<gene>
    <name evidence="1" type="ORF">EYC84_010080</name>
</gene>
<dbReference type="AlphaFoldDB" id="A0A5M9JG95"/>
<dbReference type="Proteomes" id="UP000322873">
    <property type="component" value="Unassembled WGS sequence"/>
</dbReference>
<name>A0A5M9JG95_MONFR</name>
<dbReference type="EMBL" id="VICG01000011">
    <property type="protein sequence ID" value="KAA8566989.1"/>
    <property type="molecule type" value="Genomic_DNA"/>
</dbReference>
<reference evidence="1 2" key="1">
    <citation type="submission" date="2019-06" db="EMBL/GenBank/DDBJ databases">
        <title>Genome Sequence of the Brown Rot Fungal Pathogen Monilinia fructicola.</title>
        <authorList>
            <person name="De Miccolis Angelini R.M."/>
            <person name="Landi L."/>
            <person name="Abate D."/>
            <person name="Pollastro S."/>
            <person name="Romanazzi G."/>
            <person name="Faretra F."/>
        </authorList>
    </citation>
    <scope>NUCLEOTIDE SEQUENCE [LARGE SCALE GENOMIC DNA]</scope>
    <source>
        <strain evidence="1 2">Mfrc123</strain>
    </source>
</reference>
<comment type="caution">
    <text evidence="1">The sequence shown here is derived from an EMBL/GenBank/DDBJ whole genome shotgun (WGS) entry which is preliminary data.</text>
</comment>
<accession>A0A5M9JG95</accession>
<evidence type="ECO:0000313" key="2">
    <source>
        <dbReference type="Proteomes" id="UP000322873"/>
    </source>
</evidence>
<organism evidence="1 2">
    <name type="scientific">Monilinia fructicola</name>
    <name type="common">Brown rot fungus</name>
    <name type="synonym">Ciboria fructicola</name>
    <dbReference type="NCBI Taxonomy" id="38448"/>
    <lineage>
        <taxon>Eukaryota</taxon>
        <taxon>Fungi</taxon>
        <taxon>Dikarya</taxon>
        <taxon>Ascomycota</taxon>
        <taxon>Pezizomycotina</taxon>
        <taxon>Leotiomycetes</taxon>
        <taxon>Helotiales</taxon>
        <taxon>Sclerotiniaceae</taxon>
        <taxon>Monilinia</taxon>
    </lineage>
</organism>
<protein>
    <submittedName>
        <fullName evidence="1">Uncharacterized protein</fullName>
    </submittedName>
</protein>
<keyword evidence="2" id="KW-1185">Reference proteome</keyword>
<proteinExistence type="predicted"/>
<sequence length="410" mass="44670">MPWISRGAAAEGSLAMHDANFALSNIYYITRLFSFTSFCRLFRFPIFSFLLSLMVYGRNNPDGPTSEYSRTPNLSTVSLCIESHTTDAKYPPSQELLKTFILLMINHRLCIVRQSIRSTLSQPHPTHSILSIPTLNCSSRLPNLYNFARPLLITSQHGPTSPVGLYQCHLQLCAHDLERRSFGINCAKEWNYSFVAFGNCVCSGEIEGEFMGSGEGNDCFILVDFLQEEGCNYRSRSLVEIVSISSRLVLISKYSIHMPNNSPNRLQNFLTTLPGLALPSTPNKQMCLLSFAPLNLHKLIKLQHSPLTASFRLQVLPTGISRDASSSSDSGGGGGGVAVDWGAGAIGAREGSGEGEGAEEASAGASGAAFFSTWGGWSVVLCLPVVQGGMARNSSKVRTRGLQHFQPIFV</sequence>